<feature type="transmembrane region" description="Helical" evidence="1">
    <location>
        <begin position="6"/>
        <end position="25"/>
    </location>
</feature>
<name>A0A5C8V6G2_9FLAO</name>
<evidence type="ECO:0000256" key="1">
    <source>
        <dbReference type="SAM" id="Phobius"/>
    </source>
</evidence>
<dbReference type="Proteomes" id="UP000321456">
    <property type="component" value="Unassembled WGS sequence"/>
</dbReference>
<protein>
    <submittedName>
        <fullName evidence="2">Uncharacterized protein</fullName>
    </submittedName>
</protein>
<keyword evidence="1" id="KW-1133">Transmembrane helix</keyword>
<evidence type="ECO:0000313" key="2">
    <source>
        <dbReference type="EMBL" id="TXN36893.1"/>
    </source>
</evidence>
<evidence type="ECO:0000313" key="3">
    <source>
        <dbReference type="Proteomes" id="UP000321456"/>
    </source>
</evidence>
<sequence>MENFLPYLELINTIGIIILGIAFYAQNKIVTAIKDFMEIFDTKKVREFADMREETAIGKATNLIVNDEKVREIMHEVTSAKIDEISELYKEEMGKEHLELFKSNIHLIENCLKDQKDEQLRYVNEFLPKNKAKILPILFPEDFEDDKP</sequence>
<dbReference type="AlphaFoldDB" id="A0A5C8V6G2"/>
<dbReference type="RefSeq" id="WP_147740726.1">
    <property type="nucleotide sequence ID" value="NZ_VRUR01000001.1"/>
</dbReference>
<comment type="caution">
    <text evidence="2">The sequence shown here is derived from an EMBL/GenBank/DDBJ whole genome shotgun (WGS) entry which is preliminary data.</text>
</comment>
<organism evidence="2 3">
    <name type="scientific">Flagellimonas hymeniacidonis</name>
    <dbReference type="NCBI Taxonomy" id="2603628"/>
    <lineage>
        <taxon>Bacteria</taxon>
        <taxon>Pseudomonadati</taxon>
        <taxon>Bacteroidota</taxon>
        <taxon>Flavobacteriia</taxon>
        <taxon>Flavobacteriales</taxon>
        <taxon>Flavobacteriaceae</taxon>
        <taxon>Flagellimonas</taxon>
    </lineage>
</organism>
<gene>
    <name evidence="2" type="ORF">FVB32_00990</name>
</gene>
<keyword evidence="3" id="KW-1185">Reference proteome</keyword>
<proteinExistence type="predicted"/>
<keyword evidence="1" id="KW-0472">Membrane</keyword>
<dbReference type="EMBL" id="VRUR01000001">
    <property type="protein sequence ID" value="TXN36893.1"/>
    <property type="molecule type" value="Genomic_DNA"/>
</dbReference>
<reference evidence="2 3" key="1">
    <citation type="submission" date="2019-08" db="EMBL/GenBank/DDBJ databases">
        <title>Professor.</title>
        <authorList>
            <person name="Park J.S."/>
        </authorList>
    </citation>
    <scope>NUCLEOTIDE SEQUENCE [LARGE SCALE GENOMIC DNA]</scope>
    <source>
        <strain evidence="2 3">176CP5-101</strain>
    </source>
</reference>
<accession>A0A5C8V6G2</accession>
<keyword evidence="1" id="KW-0812">Transmembrane</keyword>